<gene>
    <name evidence="1" type="ORF">PVAG01_02596</name>
</gene>
<proteinExistence type="predicted"/>
<comment type="caution">
    <text evidence="1">The sequence shown here is derived from an EMBL/GenBank/DDBJ whole genome shotgun (WGS) entry which is preliminary data.</text>
</comment>
<sequence length="229" mass="25274">MPSMLDPAQTSLFPTPTSRTKMTVLLSTQELVSPSLEELARVDTDFLSVPLEVAMIMTFPMSPFHLHPSQSPPTVFALRLFLELLVPSRVSPTRTSPSQLSLPTELLSSKTTRTALLLAPQPPEFPSPTSPSQVLLVLSLAVLLTSTFSVVQEAVPAGLGLVLRSLEERPAPSVSTSPAELLVKSSKNEDYWPKLHKFLLRSLSHSCSPAWSWFLSFRLRPDLFFCLYS</sequence>
<evidence type="ECO:0000313" key="1">
    <source>
        <dbReference type="EMBL" id="KAL3425805.1"/>
    </source>
</evidence>
<protein>
    <submittedName>
        <fullName evidence="1">Uncharacterized protein</fullName>
    </submittedName>
</protein>
<dbReference type="EMBL" id="JBFCZG010000002">
    <property type="protein sequence ID" value="KAL3425805.1"/>
    <property type="molecule type" value="Genomic_DNA"/>
</dbReference>
<organism evidence="1 2">
    <name type="scientific">Phlyctema vagabunda</name>
    <dbReference type="NCBI Taxonomy" id="108571"/>
    <lineage>
        <taxon>Eukaryota</taxon>
        <taxon>Fungi</taxon>
        <taxon>Dikarya</taxon>
        <taxon>Ascomycota</taxon>
        <taxon>Pezizomycotina</taxon>
        <taxon>Leotiomycetes</taxon>
        <taxon>Helotiales</taxon>
        <taxon>Dermateaceae</taxon>
        <taxon>Phlyctema</taxon>
    </lineage>
</organism>
<reference evidence="1 2" key="1">
    <citation type="submission" date="2024-06" db="EMBL/GenBank/DDBJ databases">
        <title>Complete genome of Phlyctema vagabunda strain 19-DSS-EL-015.</title>
        <authorList>
            <person name="Fiorenzani C."/>
        </authorList>
    </citation>
    <scope>NUCLEOTIDE SEQUENCE [LARGE SCALE GENOMIC DNA]</scope>
    <source>
        <strain evidence="1 2">19-DSS-EL-015</strain>
    </source>
</reference>
<evidence type="ECO:0000313" key="2">
    <source>
        <dbReference type="Proteomes" id="UP001629113"/>
    </source>
</evidence>
<keyword evidence="2" id="KW-1185">Reference proteome</keyword>
<dbReference type="Proteomes" id="UP001629113">
    <property type="component" value="Unassembled WGS sequence"/>
</dbReference>
<accession>A0ABR4PR54</accession>
<name>A0ABR4PR54_9HELO</name>